<dbReference type="RefSeq" id="WP_152260615.1">
    <property type="nucleotide sequence ID" value="NZ_CP045143.1"/>
</dbReference>
<reference evidence="1 2" key="1">
    <citation type="submission" date="2019-10" db="EMBL/GenBank/DDBJ databases">
        <title>The completed genome of Lactobacillus harbinensis M1.</title>
        <authorList>
            <person name="Zheng Y."/>
        </authorList>
    </citation>
    <scope>NUCLEOTIDE SEQUENCE [LARGE SCALE GENOMIC DNA]</scope>
    <source>
        <strain evidence="1 2">M1</strain>
    </source>
</reference>
<dbReference type="KEGG" id="lhb:D1010_07270"/>
<name>A0A5P8M4N3_9LACO</name>
<evidence type="ECO:0000313" key="2">
    <source>
        <dbReference type="Proteomes" id="UP000326779"/>
    </source>
</evidence>
<sequence length="110" mass="12622">MKLTEYGYVSPQEYRIDRDLDAWMKGRKKLQAIVYTQPGCMKCRQTVRQLSKAMHTKAVTATADDIKALKAGGVQSMPAVYIFQGSKPIDYWSDLRPEKIRQYTEGNQND</sequence>
<dbReference type="EMBL" id="CP045143">
    <property type="protein sequence ID" value="QFR23215.1"/>
    <property type="molecule type" value="Genomic_DNA"/>
</dbReference>
<dbReference type="Gene3D" id="3.40.30.10">
    <property type="entry name" value="Glutaredoxin"/>
    <property type="match status" value="1"/>
</dbReference>
<evidence type="ECO:0000313" key="1">
    <source>
        <dbReference type="EMBL" id="QFR23215.1"/>
    </source>
</evidence>
<dbReference type="AlphaFoldDB" id="A0A5P8M4N3"/>
<gene>
    <name evidence="1" type="ORF">D1010_07270</name>
</gene>
<accession>A0A5P8M4N3</accession>
<proteinExistence type="predicted"/>
<organism evidence="1 2">
    <name type="scientific">Schleiferilactobacillus harbinensis</name>
    <dbReference type="NCBI Taxonomy" id="304207"/>
    <lineage>
        <taxon>Bacteria</taxon>
        <taxon>Bacillati</taxon>
        <taxon>Bacillota</taxon>
        <taxon>Bacilli</taxon>
        <taxon>Lactobacillales</taxon>
        <taxon>Lactobacillaceae</taxon>
        <taxon>Schleiferilactobacillus</taxon>
    </lineage>
</organism>
<dbReference type="Proteomes" id="UP000326779">
    <property type="component" value="Chromosome"/>
</dbReference>
<dbReference type="SUPFAM" id="SSF52833">
    <property type="entry name" value="Thioredoxin-like"/>
    <property type="match status" value="1"/>
</dbReference>
<protein>
    <submittedName>
        <fullName evidence="1">Ribonucleoside-diphosphate reductase</fullName>
    </submittedName>
</protein>
<dbReference type="InterPro" id="IPR036249">
    <property type="entry name" value="Thioredoxin-like_sf"/>
</dbReference>